<gene>
    <name evidence="1" type="ORF">SCALOS_LOCUS5350</name>
</gene>
<dbReference type="Proteomes" id="UP000789860">
    <property type="component" value="Unassembled WGS sequence"/>
</dbReference>
<protein>
    <submittedName>
        <fullName evidence="1">8273_t:CDS:1</fullName>
    </submittedName>
</protein>
<evidence type="ECO:0000313" key="2">
    <source>
        <dbReference type="Proteomes" id="UP000789860"/>
    </source>
</evidence>
<name>A0ACA9LZA4_9GLOM</name>
<sequence length="545" mass="60331">MPYVPTASSASKLNQGKSPANNQSYHGWPLAKDDFNANVISHSFANLSISVFSTNTSTNTSKNNSSSNTLTSTSTKSSSQVISIKKDSNNELDRDSAIKQVKDILSTSPQLSTSPNRRRSAPESFTRKPSLKVDLPPQLSTEIISPCLLRKKSGEIVKSSLKKVKSEPPTPTFPKYVHFNTDLEQIRLFKEAQKPQAVSAEVSSDEDSDDEDFEFSISDLDSDNENDDDELDLSITLPNMPLITTMHKSKPVFVESIFLSSDKRKLSGRIQVQNLAFQKNVEVRYTFDFWQSVSEVPATYAEGVQDKDNKNSTDLFNFSIELIDNSRNQIDGKTMYFAVHYKVNDRDFWDNNNGSNYQVNFKRLSSSSTKLSTSSKNYNNSKSSSITTTKTTSKWSTPINNRSRNFDADSPVRSPPIINSSSISMTTIKKSIGGPRYDIGLSLIAAQNVNSVITSTPINRTYQPSYLSNESFSSFFPGNCIDGMPVTKEPSVWENSPKGVGIFDSMNKSSTPIAIPSARPAIGSSSYCELVKQYCFYSGSPPVMT</sequence>
<organism evidence="1 2">
    <name type="scientific">Scutellospora calospora</name>
    <dbReference type="NCBI Taxonomy" id="85575"/>
    <lineage>
        <taxon>Eukaryota</taxon>
        <taxon>Fungi</taxon>
        <taxon>Fungi incertae sedis</taxon>
        <taxon>Mucoromycota</taxon>
        <taxon>Glomeromycotina</taxon>
        <taxon>Glomeromycetes</taxon>
        <taxon>Diversisporales</taxon>
        <taxon>Gigasporaceae</taxon>
        <taxon>Scutellospora</taxon>
    </lineage>
</organism>
<accession>A0ACA9LZA4</accession>
<reference evidence="1" key="1">
    <citation type="submission" date="2021-06" db="EMBL/GenBank/DDBJ databases">
        <authorList>
            <person name="Kallberg Y."/>
            <person name="Tangrot J."/>
            <person name="Rosling A."/>
        </authorList>
    </citation>
    <scope>NUCLEOTIDE SEQUENCE</scope>
    <source>
        <strain evidence="1">AU212A</strain>
    </source>
</reference>
<proteinExistence type="predicted"/>
<dbReference type="EMBL" id="CAJVPM010008577">
    <property type="protein sequence ID" value="CAG8556244.1"/>
    <property type="molecule type" value="Genomic_DNA"/>
</dbReference>
<keyword evidence="2" id="KW-1185">Reference proteome</keyword>
<comment type="caution">
    <text evidence="1">The sequence shown here is derived from an EMBL/GenBank/DDBJ whole genome shotgun (WGS) entry which is preliminary data.</text>
</comment>
<evidence type="ECO:0000313" key="1">
    <source>
        <dbReference type="EMBL" id="CAG8556244.1"/>
    </source>
</evidence>